<evidence type="ECO:0000313" key="2">
    <source>
        <dbReference type="Proteomes" id="UP000240418"/>
    </source>
</evidence>
<reference evidence="1 2" key="1">
    <citation type="submission" date="2018-03" db="EMBL/GenBank/DDBJ databases">
        <title>Genomic Encyclopedia of Archaeal and Bacterial Type Strains, Phase II (KMG-II): from individual species to whole genera.</title>
        <authorList>
            <person name="Goeker M."/>
        </authorList>
    </citation>
    <scope>NUCLEOTIDE SEQUENCE [LARGE SCALE GENOMIC DNA]</scope>
    <source>
        <strain evidence="1 2">DSM 100673</strain>
    </source>
</reference>
<comment type="caution">
    <text evidence="1">The sequence shown here is derived from an EMBL/GenBank/DDBJ whole genome shotgun (WGS) entry which is preliminary data.</text>
</comment>
<sequence>MSDDSVEKTVVEYRGKSPFFHLKLVWINSNGVCPLLW</sequence>
<evidence type="ECO:0000313" key="1">
    <source>
        <dbReference type="EMBL" id="PSL18922.1"/>
    </source>
</evidence>
<dbReference type="Proteomes" id="UP000240418">
    <property type="component" value="Unassembled WGS sequence"/>
</dbReference>
<dbReference type="AlphaFoldDB" id="A0A2P8FB82"/>
<accession>A0A2P8FB82</accession>
<proteinExistence type="predicted"/>
<protein>
    <submittedName>
        <fullName evidence="1">Uncharacterized protein</fullName>
    </submittedName>
</protein>
<organism evidence="1 2">
    <name type="scientific">Shimia abyssi</name>
    <dbReference type="NCBI Taxonomy" id="1662395"/>
    <lineage>
        <taxon>Bacteria</taxon>
        <taxon>Pseudomonadati</taxon>
        <taxon>Pseudomonadota</taxon>
        <taxon>Alphaproteobacteria</taxon>
        <taxon>Rhodobacterales</taxon>
        <taxon>Roseobacteraceae</taxon>
    </lineage>
</organism>
<name>A0A2P8FB82_9RHOB</name>
<gene>
    <name evidence="1" type="ORF">CLV88_108100</name>
</gene>
<keyword evidence="2" id="KW-1185">Reference proteome</keyword>
<dbReference type="EMBL" id="PYGJ01000008">
    <property type="protein sequence ID" value="PSL18922.1"/>
    <property type="molecule type" value="Genomic_DNA"/>
</dbReference>